<gene>
    <name evidence="2" type="ORF">EBM89_16055</name>
</gene>
<dbReference type="OrthoDB" id="5165646at2"/>
<dbReference type="SMART" id="SM00267">
    <property type="entry name" value="GGDEF"/>
    <property type="match status" value="1"/>
</dbReference>
<sequence>MPNDIDLLVRTSRAVGGVHRSVGEIAVPVAVVERDLPMSEVEVLFRSPHLPCLAVLDPADGAVGMVSRARFADAQTGRLGYGRAVLARRPVGDVADWSPLVVDEATGVVESATRAMERSDETRYDDVLVRSGTWGAVATSDLVRALVAALSERSLHDPLTRLPGRELVLHTAREWARLLVGSRRRLLLVQADVIGFARVNARFGGAAGDALLRLLAQRLRAGAPEGAMVGRTGSDEFLVVVLLPNVPDDRAEVQVTAVLDGIGRALAPQTPDEPGVRTAVVVSTPGAADADALVQEAQRRMLVRRAEPVPVVAPL</sequence>
<dbReference type="Gene3D" id="3.10.580.10">
    <property type="entry name" value="CBS-domain"/>
    <property type="match status" value="1"/>
</dbReference>
<dbReference type="InterPro" id="IPR052155">
    <property type="entry name" value="Biofilm_reg_signaling"/>
</dbReference>
<dbReference type="NCBIfam" id="TIGR00254">
    <property type="entry name" value="GGDEF"/>
    <property type="match status" value="1"/>
</dbReference>
<dbReference type="SUPFAM" id="SSF54631">
    <property type="entry name" value="CBS-domain pair"/>
    <property type="match status" value="1"/>
</dbReference>
<feature type="domain" description="GGDEF" evidence="1">
    <location>
        <begin position="184"/>
        <end position="315"/>
    </location>
</feature>
<evidence type="ECO:0000313" key="3">
    <source>
        <dbReference type="Proteomes" id="UP000269289"/>
    </source>
</evidence>
<protein>
    <submittedName>
        <fullName evidence="2">Diguanylate cyclase</fullName>
    </submittedName>
</protein>
<dbReference type="AlphaFoldDB" id="A0A3M2J188"/>
<dbReference type="InterPro" id="IPR043128">
    <property type="entry name" value="Rev_trsase/Diguanyl_cyclase"/>
</dbReference>
<dbReference type="InterPro" id="IPR046342">
    <property type="entry name" value="CBS_dom_sf"/>
</dbReference>
<organism evidence="2 3">
    <name type="scientific">Cellulomonas triticagri</name>
    <dbReference type="NCBI Taxonomy" id="2483352"/>
    <lineage>
        <taxon>Bacteria</taxon>
        <taxon>Bacillati</taxon>
        <taxon>Actinomycetota</taxon>
        <taxon>Actinomycetes</taxon>
        <taxon>Micrococcales</taxon>
        <taxon>Cellulomonadaceae</taxon>
        <taxon>Cellulomonas</taxon>
    </lineage>
</organism>
<dbReference type="Pfam" id="PF00990">
    <property type="entry name" value="GGDEF"/>
    <property type="match status" value="1"/>
</dbReference>
<reference evidence="2 3" key="1">
    <citation type="submission" date="2018-10" db="EMBL/GenBank/DDBJ databases">
        <title>Isolation, diversity and antifungal activity of actinobacteria from wheat.</title>
        <authorList>
            <person name="Han C."/>
        </authorList>
    </citation>
    <scope>NUCLEOTIDE SEQUENCE [LARGE SCALE GENOMIC DNA]</scope>
    <source>
        <strain evidence="2 3">NEAU-YY56</strain>
    </source>
</reference>
<proteinExistence type="predicted"/>
<dbReference type="EMBL" id="RFFI01000105">
    <property type="protein sequence ID" value="RMI06564.1"/>
    <property type="molecule type" value="Genomic_DNA"/>
</dbReference>
<comment type="caution">
    <text evidence="2">The sequence shown here is derived from an EMBL/GenBank/DDBJ whole genome shotgun (WGS) entry which is preliminary data.</text>
</comment>
<dbReference type="InterPro" id="IPR029787">
    <property type="entry name" value="Nucleotide_cyclase"/>
</dbReference>
<keyword evidence="3" id="KW-1185">Reference proteome</keyword>
<dbReference type="RefSeq" id="WP_122150662.1">
    <property type="nucleotide sequence ID" value="NZ_RFFI01000105.1"/>
</dbReference>
<dbReference type="PROSITE" id="PS50887">
    <property type="entry name" value="GGDEF"/>
    <property type="match status" value="1"/>
</dbReference>
<accession>A0A3M2J188</accession>
<dbReference type="Gene3D" id="3.30.70.270">
    <property type="match status" value="1"/>
</dbReference>
<name>A0A3M2J188_9CELL</name>
<dbReference type="PANTHER" id="PTHR44757">
    <property type="entry name" value="DIGUANYLATE CYCLASE DGCP"/>
    <property type="match status" value="1"/>
</dbReference>
<dbReference type="Proteomes" id="UP000269289">
    <property type="component" value="Unassembled WGS sequence"/>
</dbReference>
<dbReference type="PANTHER" id="PTHR44757:SF2">
    <property type="entry name" value="BIOFILM ARCHITECTURE MAINTENANCE PROTEIN MBAA"/>
    <property type="match status" value="1"/>
</dbReference>
<dbReference type="SUPFAM" id="SSF55073">
    <property type="entry name" value="Nucleotide cyclase"/>
    <property type="match status" value="1"/>
</dbReference>
<evidence type="ECO:0000259" key="1">
    <source>
        <dbReference type="PROSITE" id="PS50887"/>
    </source>
</evidence>
<evidence type="ECO:0000313" key="2">
    <source>
        <dbReference type="EMBL" id="RMI06564.1"/>
    </source>
</evidence>
<dbReference type="InterPro" id="IPR000160">
    <property type="entry name" value="GGDEF_dom"/>
</dbReference>